<evidence type="ECO:0000259" key="5">
    <source>
        <dbReference type="PROSITE" id="PS01124"/>
    </source>
</evidence>
<evidence type="ECO:0000313" key="7">
    <source>
        <dbReference type="Proteomes" id="UP000824241"/>
    </source>
</evidence>
<comment type="caution">
    <text evidence="6">The sequence shown here is derived from an EMBL/GenBank/DDBJ whole genome shotgun (WGS) entry which is preliminary data.</text>
</comment>
<protein>
    <submittedName>
        <fullName evidence="6">AraC family transcriptional regulator</fullName>
    </submittedName>
</protein>
<proteinExistence type="predicted"/>
<accession>A0A9D1DZE4</accession>
<dbReference type="EMBL" id="DVHA01000310">
    <property type="protein sequence ID" value="HIR61812.1"/>
    <property type="molecule type" value="Genomic_DNA"/>
</dbReference>
<dbReference type="InterPro" id="IPR003313">
    <property type="entry name" value="AraC-bd"/>
</dbReference>
<evidence type="ECO:0000256" key="4">
    <source>
        <dbReference type="ARBA" id="ARBA00023163"/>
    </source>
</evidence>
<dbReference type="Gene3D" id="1.10.10.60">
    <property type="entry name" value="Homeodomain-like"/>
    <property type="match status" value="2"/>
</dbReference>
<evidence type="ECO:0000256" key="1">
    <source>
        <dbReference type="ARBA" id="ARBA00023015"/>
    </source>
</evidence>
<reference evidence="6" key="2">
    <citation type="journal article" date="2021" name="PeerJ">
        <title>Extensive microbial diversity within the chicken gut microbiome revealed by metagenomics and culture.</title>
        <authorList>
            <person name="Gilroy R."/>
            <person name="Ravi A."/>
            <person name="Getino M."/>
            <person name="Pursley I."/>
            <person name="Horton D.L."/>
            <person name="Alikhan N.F."/>
            <person name="Baker D."/>
            <person name="Gharbi K."/>
            <person name="Hall N."/>
            <person name="Watson M."/>
            <person name="Adriaenssens E.M."/>
            <person name="Foster-Nyarko E."/>
            <person name="Jarju S."/>
            <person name="Secka A."/>
            <person name="Antonio M."/>
            <person name="Oren A."/>
            <person name="Chaudhuri R.R."/>
            <person name="La Ragione R."/>
            <person name="Hildebrand F."/>
            <person name="Pallen M.J."/>
        </authorList>
    </citation>
    <scope>NUCLEOTIDE SEQUENCE</scope>
    <source>
        <strain evidence="6">CHK189-12415</strain>
    </source>
</reference>
<dbReference type="GO" id="GO:0003700">
    <property type="term" value="F:DNA-binding transcription factor activity"/>
    <property type="evidence" value="ECO:0007669"/>
    <property type="project" value="InterPro"/>
</dbReference>
<dbReference type="GO" id="GO:0043565">
    <property type="term" value="F:sequence-specific DNA binding"/>
    <property type="evidence" value="ECO:0007669"/>
    <property type="project" value="InterPro"/>
</dbReference>
<dbReference type="Pfam" id="PF02311">
    <property type="entry name" value="AraC_binding"/>
    <property type="match status" value="1"/>
</dbReference>
<dbReference type="PROSITE" id="PS01124">
    <property type="entry name" value="HTH_ARAC_FAMILY_2"/>
    <property type="match status" value="1"/>
</dbReference>
<dbReference type="InterPro" id="IPR050204">
    <property type="entry name" value="AraC_XylS_family_regulators"/>
</dbReference>
<evidence type="ECO:0000256" key="2">
    <source>
        <dbReference type="ARBA" id="ARBA00023125"/>
    </source>
</evidence>
<dbReference type="Proteomes" id="UP000824241">
    <property type="component" value="Unassembled WGS sequence"/>
</dbReference>
<keyword evidence="3" id="KW-0010">Activator</keyword>
<dbReference type="SMART" id="SM00342">
    <property type="entry name" value="HTH_ARAC"/>
    <property type="match status" value="1"/>
</dbReference>
<keyword evidence="4" id="KW-0804">Transcription</keyword>
<dbReference type="InterPro" id="IPR020449">
    <property type="entry name" value="Tscrpt_reg_AraC-type_HTH"/>
</dbReference>
<dbReference type="InterPro" id="IPR037923">
    <property type="entry name" value="HTH-like"/>
</dbReference>
<dbReference type="InterPro" id="IPR018060">
    <property type="entry name" value="HTH_AraC"/>
</dbReference>
<dbReference type="SUPFAM" id="SSF51215">
    <property type="entry name" value="Regulatory protein AraC"/>
    <property type="match status" value="1"/>
</dbReference>
<feature type="domain" description="HTH araC/xylS-type" evidence="5">
    <location>
        <begin position="191"/>
        <end position="289"/>
    </location>
</feature>
<dbReference type="InterPro" id="IPR018062">
    <property type="entry name" value="HTH_AraC-typ_CS"/>
</dbReference>
<dbReference type="InterPro" id="IPR014710">
    <property type="entry name" value="RmlC-like_jellyroll"/>
</dbReference>
<keyword evidence="2" id="KW-0238">DNA-binding</keyword>
<organism evidence="6 7">
    <name type="scientific">Candidatus Faecivivens stercoravium</name>
    <dbReference type="NCBI Taxonomy" id="2840803"/>
    <lineage>
        <taxon>Bacteria</taxon>
        <taxon>Bacillati</taxon>
        <taxon>Bacillota</taxon>
        <taxon>Clostridia</taxon>
        <taxon>Eubacteriales</taxon>
        <taxon>Oscillospiraceae</taxon>
        <taxon>Oscillospiraceae incertae sedis</taxon>
        <taxon>Candidatus Faecivivens</taxon>
    </lineage>
</organism>
<dbReference type="InterPro" id="IPR009057">
    <property type="entry name" value="Homeodomain-like_sf"/>
</dbReference>
<dbReference type="Gene3D" id="2.60.120.10">
    <property type="entry name" value="Jelly Rolls"/>
    <property type="match status" value="1"/>
</dbReference>
<dbReference type="PRINTS" id="PR00032">
    <property type="entry name" value="HTHARAC"/>
</dbReference>
<keyword evidence="1" id="KW-0805">Transcription regulation</keyword>
<dbReference type="AlphaFoldDB" id="A0A9D1DZE4"/>
<gene>
    <name evidence="6" type="ORF">IAB37_09590</name>
</gene>
<dbReference type="SUPFAM" id="SSF46689">
    <property type="entry name" value="Homeodomain-like"/>
    <property type="match status" value="2"/>
</dbReference>
<dbReference type="PANTHER" id="PTHR46796">
    <property type="entry name" value="HTH-TYPE TRANSCRIPTIONAL ACTIVATOR RHAS-RELATED"/>
    <property type="match status" value="1"/>
</dbReference>
<sequence>MKTQYDFAHTREARVHGSARVPFGLYENRMPEMYGNVPAHWHEEFELNEVREGRGILLLDGERYAVAAGDILIIPPNALHAAYPERGSVFHYDALVFHPSMLGGGVDRSVTDCVNPLVRGELPGGPLVTPAREGYPAILAAVRQVFAAARQNTARDDLLLKSGLLQLVYLLEADGPPRPRAEERLDHQRIRPALSYLAEHYAEPVTVGQLAGYCNLSKSYFMGCFKRATGMSAMEHLCQLRIRAACEALGKTSRGVSEIAADCGFQNLSGFNRQFKKRVGCSPAQYRRSAARPPEGEGKG</sequence>
<dbReference type="PROSITE" id="PS00041">
    <property type="entry name" value="HTH_ARAC_FAMILY_1"/>
    <property type="match status" value="1"/>
</dbReference>
<evidence type="ECO:0000313" key="6">
    <source>
        <dbReference type="EMBL" id="HIR61812.1"/>
    </source>
</evidence>
<reference evidence="6" key="1">
    <citation type="submission" date="2020-10" db="EMBL/GenBank/DDBJ databases">
        <authorList>
            <person name="Gilroy R."/>
        </authorList>
    </citation>
    <scope>NUCLEOTIDE SEQUENCE</scope>
    <source>
        <strain evidence="6">CHK189-12415</strain>
    </source>
</reference>
<name>A0A9D1DZE4_9FIRM</name>
<evidence type="ECO:0000256" key="3">
    <source>
        <dbReference type="ARBA" id="ARBA00023159"/>
    </source>
</evidence>
<dbReference type="Pfam" id="PF12833">
    <property type="entry name" value="HTH_18"/>
    <property type="match status" value="1"/>
</dbReference>